<dbReference type="EMBL" id="QZWG01000012">
    <property type="protein sequence ID" value="RZB75542.1"/>
    <property type="molecule type" value="Genomic_DNA"/>
</dbReference>
<dbReference type="InterPro" id="IPR003676">
    <property type="entry name" value="SAUR_fam"/>
</dbReference>
<gene>
    <name evidence="2" type="ORF">D0Y65_034130</name>
</gene>
<dbReference type="PANTHER" id="PTHR31929">
    <property type="entry name" value="SAUR-LIKE AUXIN-RESPONSIVE PROTEIN FAMILY-RELATED"/>
    <property type="match status" value="1"/>
</dbReference>
<protein>
    <submittedName>
        <fullName evidence="2">Auxin-induced protein 10A5</fullName>
    </submittedName>
</protein>
<organism evidence="2 3">
    <name type="scientific">Glycine soja</name>
    <name type="common">Wild soybean</name>
    <dbReference type="NCBI Taxonomy" id="3848"/>
    <lineage>
        <taxon>Eukaryota</taxon>
        <taxon>Viridiplantae</taxon>
        <taxon>Streptophyta</taxon>
        <taxon>Embryophyta</taxon>
        <taxon>Tracheophyta</taxon>
        <taxon>Spermatophyta</taxon>
        <taxon>Magnoliopsida</taxon>
        <taxon>eudicotyledons</taxon>
        <taxon>Gunneridae</taxon>
        <taxon>Pentapetalae</taxon>
        <taxon>rosids</taxon>
        <taxon>fabids</taxon>
        <taxon>Fabales</taxon>
        <taxon>Fabaceae</taxon>
        <taxon>Papilionoideae</taxon>
        <taxon>50 kb inversion clade</taxon>
        <taxon>NPAAA clade</taxon>
        <taxon>indigoferoid/millettioid clade</taxon>
        <taxon>Phaseoleae</taxon>
        <taxon>Glycine</taxon>
        <taxon>Glycine subgen. Soja</taxon>
    </lineage>
</organism>
<proteinExistence type="inferred from homology"/>
<dbReference type="Proteomes" id="UP000289340">
    <property type="component" value="Chromosome 12"/>
</dbReference>
<comment type="caution">
    <text evidence="2">The sequence shown here is derived from an EMBL/GenBank/DDBJ whole genome shotgun (WGS) entry which is preliminary data.</text>
</comment>
<reference evidence="2 3" key="1">
    <citation type="submission" date="2018-09" db="EMBL/GenBank/DDBJ databases">
        <title>A high-quality reference genome of wild soybean provides a powerful tool to mine soybean genomes.</title>
        <authorList>
            <person name="Xie M."/>
            <person name="Chung C.Y.L."/>
            <person name="Li M.-W."/>
            <person name="Wong F.-L."/>
            <person name="Chan T.-F."/>
            <person name="Lam H.-M."/>
        </authorList>
    </citation>
    <scope>NUCLEOTIDE SEQUENCE [LARGE SCALE GENOMIC DNA]</scope>
    <source>
        <strain evidence="3">cv. W05</strain>
        <tissue evidence="2">Hypocotyl of etiolated seedlings</tissue>
    </source>
</reference>
<evidence type="ECO:0000313" key="3">
    <source>
        <dbReference type="Proteomes" id="UP000289340"/>
    </source>
</evidence>
<name>A0A445HPN7_GLYSO</name>
<comment type="similarity">
    <text evidence="1">Belongs to the ARG7 family.</text>
</comment>
<dbReference type="AlphaFoldDB" id="A0A445HPN7"/>
<evidence type="ECO:0000256" key="1">
    <source>
        <dbReference type="ARBA" id="ARBA00006974"/>
    </source>
</evidence>
<dbReference type="Pfam" id="PF02519">
    <property type="entry name" value="Auxin_inducible"/>
    <property type="match status" value="1"/>
</dbReference>
<dbReference type="GO" id="GO:0009733">
    <property type="term" value="P:response to auxin"/>
    <property type="evidence" value="ECO:0007669"/>
    <property type="project" value="InterPro"/>
</dbReference>
<accession>A0A445HPN7</accession>
<sequence>MGFHIHGIIRRATVSTNQGATKKLEVAKGYLAVHVGDKIGWFMIPVSYLNQPAFQDLVKQKKNSDMIIQLAV</sequence>
<evidence type="ECO:0000313" key="2">
    <source>
        <dbReference type="EMBL" id="RZB75542.1"/>
    </source>
</evidence>
<keyword evidence="3" id="KW-1185">Reference proteome</keyword>